<dbReference type="InterPro" id="IPR017911">
    <property type="entry name" value="MacB-like_ATP-bd"/>
</dbReference>
<dbReference type="GO" id="GO:0098796">
    <property type="term" value="C:membrane protein complex"/>
    <property type="evidence" value="ECO:0007669"/>
    <property type="project" value="UniProtKB-ARBA"/>
</dbReference>
<dbReference type="SUPFAM" id="SSF52540">
    <property type="entry name" value="P-loop containing nucleoside triphosphate hydrolases"/>
    <property type="match status" value="1"/>
</dbReference>
<name>A0A157ZKZ0_9BURK</name>
<keyword evidence="11" id="KW-1185">Reference proteome</keyword>
<keyword evidence="6" id="KW-1133">Transmembrane helix</keyword>
<keyword evidence="6" id="KW-0812">Transmembrane</keyword>
<dbReference type="AlphaFoldDB" id="A0A157ZKZ0"/>
<evidence type="ECO:0000256" key="5">
    <source>
        <dbReference type="ARBA" id="ARBA00022840"/>
    </source>
</evidence>
<dbReference type="PROSITE" id="PS50893">
    <property type="entry name" value="ABC_TRANSPORTER_2"/>
    <property type="match status" value="1"/>
</dbReference>
<dbReference type="PROSITE" id="PS00211">
    <property type="entry name" value="ABC_TRANSPORTER_1"/>
    <property type="match status" value="1"/>
</dbReference>
<accession>A0A157ZKZ0</accession>
<keyword evidence="2" id="KW-1003">Cell membrane</keyword>
<reference evidence="10" key="1">
    <citation type="submission" date="2016-01" db="EMBL/GenBank/DDBJ databases">
        <authorList>
            <person name="Peeters C."/>
        </authorList>
    </citation>
    <scope>NUCLEOTIDE SEQUENCE [LARGE SCALE GENOMIC DNA]</scope>
    <source>
        <strain evidence="10">LMG 29318</strain>
    </source>
</reference>
<comment type="caution">
    <text evidence="10">The sequence shown here is derived from an EMBL/GenBank/DDBJ whole genome shotgun (WGS) entry which is preliminary data.</text>
</comment>
<dbReference type="EMBL" id="FCOF02000003">
    <property type="protein sequence ID" value="SAK46194.1"/>
    <property type="molecule type" value="Genomic_DNA"/>
</dbReference>
<dbReference type="Proteomes" id="UP000054870">
    <property type="component" value="Unassembled WGS sequence"/>
</dbReference>
<dbReference type="PANTHER" id="PTHR24220">
    <property type="entry name" value="IMPORT ATP-BINDING PROTEIN"/>
    <property type="match status" value="1"/>
</dbReference>
<dbReference type="InterPro" id="IPR003593">
    <property type="entry name" value="AAA+_ATPase"/>
</dbReference>
<dbReference type="InterPro" id="IPR015854">
    <property type="entry name" value="ABC_transpr_LolD-like"/>
</dbReference>
<keyword evidence="7" id="KW-0046">Antibiotic resistance</keyword>
<dbReference type="GO" id="GO:0022857">
    <property type="term" value="F:transmembrane transporter activity"/>
    <property type="evidence" value="ECO:0007669"/>
    <property type="project" value="TreeGrafter"/>
</dbReference>
<evidence type="ECO:0000313" key="11">
    <source>
        <dbReference type="Proteomes" id="UP000054870"/>
    </source>
</evidence>
<keyword evidence="3" id="KW-0997">Cell inner membrane</keyword>
<evidence type="ECO:0000256" key="6">
    <source>
        <dbReference type="ARBA" id="ARBA00022989"/>
    </source>
</evidence>
<gene>
    <name evidence="10" type="ORF">AWB75_00895</name>
</gene>
<sequence>MSTPPLVQISHVVKSYRRGVQTVPVLTDITLSIGQGDFVALMGPSGSGKSTLLNLIAGIDRPDSGELLVGGLDITRLPEAALADWRAAHVGFIFQFYNLMPVLSAFENVELPLMLTRLTRHERRERVAMVLDMVRMADRMSHYPSELSGGQQQRVAIARALITDPTLIVADEPTGDLDRNSAADVLAMLQRLNDKLGKTIIMVTHDAHAAGAAKSLVHLEKGELIDGTPREPS</sequence>
<evidence type="ECO:0000256" key="3">
    <source>
        <dbReference type="ARBA" id="ARBA00022519"/>
    </source>
</evidence>
<dbReference type="Gene3D" id="3.40.50.300">
    <property type="entry name" value="P-loop containing nucleotide triphosphate hydrolases"/>
    <property type="match status" value="1"/>
</dbReference>
<dbReference type="PANTHER" id="PTHR24220:SF452">
    <property type="entry name" value="ABC TRANSPORTER ATP-BINDING PROTEIN"/>
    <property type="match status" value="1"/>
</dbReference>
<keyword evidence="1" id="KW-0813">Transport</keyword>
<dbReference type="Pfam" id="PF00005">
    <property type="entry name" value="ABC_tran"/>
    <property type="match status" value="1"/>
</dbReference>
<evidence type="ECO:0000256" key="7">
    <source>
        <dbReference type="ARBA" id="ARBA00023251"/>
    </source>
</evidence>
<dbReference type="GO" id="GO:0046677">
    <property type="term" value="P:response to antibiotic"/>
    <property type="evidence" value="ECO:0007669"/>
    <property type="project" value="UniProtKB-KW"/>
</dbReference>
<dbReference type="GO" id="GO:0005886">
    <property type="term" value="C:plasma membrane"/>
    <property type="evidence" value="ECO:0007669"/>
    <property type="project" value="TreeGrafter"/>
</dbReference>
<dbReference type="InterPro" id="IPR003439">
    <property type="entry name" value="ABC_transporter-like_ATP-bd"/>
</dbReference>
<evidence type="ECO:0000256" key="2">
    <source>
        <dbReference type="ARBA" id="ARBA00022475"/>
    </source>
</evidence>
<dbReference type="InterPro" id="IPR017871">
    <property type="entry name" value="ABC_transporter-like_CS"/>
</dbReference>
<dbReference type="RefSeq" id="WP_061122882.1">
    <property type="nucleotide sequence ID" value="NZ_FCOF02000003.1"/>
</dbReference>
<keyword evidence="4" id="KW-0547">Nucleotide-binding</keyword>
<evidence type="ECO:0000259" key="9">
    <source>
        <dbReference type="PROSITE" id="PS50893"/>
    </source>
</evidence>
<dbReference type="OrthoDB" id="9802264at2"/>
<keyword evidence="5" id="KW-0067">ATP-binding</keyword>
<comment type="similarity">
    <text evidence="8">Belongs to the ABC transporter superfamily. Macrolide exporter (TC 3.A.1.122) family.</text>
</comment>
<protein>
    <submittedName>
        <fullName evidence="10">ABC transporter-like protein</fullName>
    </submittedName>
</protein>
<dbReference type="FunFam" id="3.40.50.300:FF:000032">
    <property type="entry name" value="Export ABC transporter ATP-binding protein"/>
    <property type="match status" value="1"/>
</dbReference>
<evidence type="ECO:0000256" key="4">
    <source>
        <dbReference type="ARBA" id="ARBA00022741"/>
    </source>
</evidence>
<dbReference type="SMART" id="SM00382">
    <property type="entry name" value="AAA"/>
    <property type="match status" value="1"/>
</dbReference>
<dbReference type="CDD" id="cd03255">
    <property type="entry name" value="ABC_MJ0796_LolCDE_FtsE"/>
    <property type="match status" value="1"/>
</dbReference>
<organism evidence="10 11">
    <name type="scientific">Caballeronia catudaia</name>
    <dbReference type="NCBI Taxonomy" id="1777136"/>
    <lineage>
        <taxon>Bacteria</taxon>
        <taxon>Pseudomonadati</taxon>
        <taxon>Pseudomonadota</taxon>
        <taxon>Betaproteobacteria</taxon>
        <taxon>Burkholderiales</taxon>
        <taxon>Burkholderiaceae</taxon>
        <taxon>Caballeronia</taxon>
    </lineage>
</organism>
<dbReference type="InterPro" id="IPR027417">
    <property type="entry name" value="P-loop_NTPase"/>
</dbReference>
<evidence type="ECO:0000313" key="10">
    <source>
        <dbReference type="EMBL" id="SAK46194.1"/>
    </source>
</evidence>
<dbReference type="GO" id="GO:0016887">
    <property type="term" value="F:ATP hydrolysis activity"/>
    <property type="evidence" value="ECO:0007669"/>
    <property type="project" value="InterPro"/>
</dbReference>
<evidence type="ECO:0000256" key="1">
    <source>
        <dbReference type="ARBA" id="ARBA00022448"/>
    </source>
</evidence>
<evidence type="ECO:0000256" key="8">
    <source>
        <dbReference type="ARBA" id="ARBA00038388"/>
    </source>
</evidence>
<keyword evidence="6" id="KW-0472">Membrane</keyword>
<feature type="domain" description="ABC transporter" evidence="9">
    <location>
        <begin position="7"/>
        <end position="233"/>
    </location>
</feature>
<proteinExistence type="inferred from homology"/>
<dbReference type="GO" id="GO:0005524">
    <property type="term" value="F:ATP binding"/>
    <property type="evidence" value="ECO:0007669"/>
    <property type="project" value="UniProtKB-KW"/>
</dbReference>